<dbReference type="Gramene" id="PUZ67826">
    <property type="protein sequence ID" value="PUZ67826"/>
    <property type="gene ID" value="GQ55_3G465100"/>
</dbReference>
<accession>A0A2T7EJ17</accession>
<evidence type="ECO:0000313" key="3">
    <source>
        <dbReference type="Proteomes" id="UP000244336"/>
    </source>
</evidence>
<dbReference type="AlphaFoldDB" id="A0A2T7EJ17"/>
<feature type="compositionally biased region" description="Low complexity" evidence="1">
    <location>
        <begin position="145"/>
        <end position="155"/>
    </location>
</feature>
<reference evidence="2 3" key="1">
    <citation type="submission" date="2018-04" db="EMBL/GenBank/DDBJ databases">
        <title>WGS assembly of Panicum hallii var. hallii HAL2.</title>
        <authorList>
            <person name="Lovell J."/>
            <person name="Jenkins J."/>
            <person name="Lowry D."/>
            <person name="Mamidi S."/>
            <person name="Sreedasyam A."/>
            <person name="Weng X."/>
            <person name="Barry K."/>
            <person name="Bonette J."/>
            <person name="Campitelli B."/>
            <person name="Daum C."/>
            <person name="Gordon S."/>
            <person name="Gould B."/>
            <person name="Lipzen A."/>
            <person name="MacQueen A."/>
            <person name="Palacio-Mejia J."/>
            <person name="Plott C."/>
            <person name="Shakirov E."/>
            <person name="Shu S."/>
            <person name="Yoshinaga Y."/>
            <person name="Zane M."/>
            <person name="Rokhsar D."/>
            <person name="Grimwood J."/>
            <person name="Schmutz J."/>
            <person name="Juenger T."/>
        </authorList>
    </citation>
    <scope>NUCLEOTIDE SEQUENCE [LARGE SCALE GENOMIC DNA]</scope>
    <source>
        <strain evidence="3">cv. HAL2</strain>
    </source>
</reference>
<dbReference type="EMBL" id="CM009751">
    <property type="protein sequence ID" value="PUZ67826.1"/>
    <property type="molecule type" value="Genomic_DNA"/>
</dbReference>
<name>A0A2T7EJ17_9POAL</name>
<dbReference type="Proteomes" id="UP000244336">
    <property type="component" value="Chromosome 3"/>
</dbReference>
<feature type="region of interest" description="Disordered" evidence="1">
    <location>
        <begin position="70"/>
        <end position="188"/>
    </location>
</feature>
<sequence length="188" mass="20819">MTRSDHGFFMYPPLLKAIACRRRQNRYKSSAEGGTSTKGKHQCPIYHDYSHHWYTCKEGDHVDNAAMLAERGPSKKRKKTQPASTKRSLVPVYDPMPTRMVFPALPNTTSSENQRNNTSTPSETAKKKKRSTSTSSVAAKKEKSTSTPSTASDSARVFLGRPTVKTPTPSSPDSPAMGTRSKRKLQVT</sequence>
<keyword evidence="3" id="KW-1185">Reference proteome</keyword>
<proteinExistence type="predicted"/>
<evidence type="ECO:0000256" key="1">
    <source>
        <dbReference type="SAM" id="MobiDB-lite"/>
    </source>
</evidence>
<evidence type="ECO:0000313" key="2">
    <source>
        <dbReference type="EMBL" id="PUZ67826.1"/>
    </source>
</evidence>
<feature type="compositionally biased region" description="Polar residues" evidence="1">
    <location>
        <begin position="106"/>
        <end position="121"/>
    </location>
</feature>
<protein>
    <submittedName>
        <fullName evidence="2">Uncharacterized protein</fullName>
    </submittedName>
</protein>
<organism evidence="2 3">
    <name type="scientific">Panicum hallii var. hallii</name>
    <dbReference type="NCBI Taxonomy" id="1504633"/>
    <lineage>
        <taxon>Eukaryota</taxon>
        <taxon>Viridiplantae</taxon>
        <taxon>Streptophyta</taxon>
        <taxon>Embryophyta</taxon>
        <taxon>Tracheophyta</taxon>
        <taxon>Spermatophyta</taxon>
        <taxon>Magnoliopsida</taxon>
        <taxon>Liliopsida</taxon>
        <taxon>Poales</taxon>
        <taxon>Poaceae</taxon>
        <taxon>PACMAD clade</taxon>
        <taxon>Panicoideae</taxon>
        <taxon>Panicodae</taxon>
        <taxon>Paniceae</taxon>
        <taxon>Panicinae</taxon>
        <taxon>Panicum</taxon>
        <taxon>Panicum sect. Panicum</taxon>
    </lineage>
</organism>
<gene>
    <name evidence="2" type="ORF">GQ55_3G465100</name>
</gene>